<feature type="domain" description="PPIase FKBP-type" evidence="11">
    <location>
        <begin position="97"/>
        <end position="205"/>
    </location>
</feature>
<dbReference type="Gene3D" id="3.10.50.40">
    <property type="match status" value="1"/>
</dbReference>
<feature type="chain" id="PRO_5021906769" description="peptidylprolyl isomerase" evidence="10">
    <location>
        <begin position="29"/>
        <end position="435"/>
    </location>
</feature>
<evidence type="ECO:0000256" key="4">
    <source>
        <dbReference type="ARBA" id="ARBA00022490"/>
    </source>
</evidence>
<evidence type="ECO:0000256" key="1">
    <source>
        <dbReference type="ARBA" id="ARBA00000971"/>
    </source>
</evidence>
<dbReference type="GO" id="GO:0042026">
    <property type="term" value="P:protein refolding"/>
    <property type="evidence" value="ECO:0007669"/>
    <property type="project" value="UniProtKB-ARBA"/>
</dbReference>
<keyword evidence="7 9" id="KW-0413">Isomerase</keyword>
<keyword evidence="14" id="KW-1185">Reference proteome</keyword>
<dbReference type="SUPFAM" id="SSF54534">
    <property type="entry name" value="FKBP-like"/>
    <property type="match status" value="1"/>
</dbReference>
<accession>A0A562VFK9</accession>
<dbReference type="OrthoDB" id="9811036at2"/>
<dbReference type="PROSITE" id="PS50059">
    <property type="entry name" value="FKBP_PPIASE"/>
    <property type="match status" value="1"/>
</dbReference>
<dbReference type="SUPFAM" id="SSF52833">
    <property type="entry name" value="Thioredoxin-like"/>
    <property type="match status" value="1"/>
</dbReference>
<dbReference type="RefSeq" id="WP_145024707.1">
    <property type="nucleotide sequence ID" value="NZ_VLLN01000025.1"/>
</dbReference>
<dbReference type="PANTHER" id="PTHR47861">
    <property type="entry name" value="FKBP-TYPE PEPTIDYL-PROLYL CIS-TRANS ISOMERASE SLYD"/>
    <property type="match status" value="1"/>
</dbReference>
<dbReference type="AlphaFoldDB" id="A0A562VFK9"/>
<dbReference type="Proteomes" id="UP000319449">
    <property type="component" value="Unassembled WGS sequence"/>
</dbReference>
<dbReference type="InterPro" id="IPR036249">
    <property type="entry name" value="Thioredoxin-like_sf"/>
</dbReference>
<evidence type="ECO:0000256" key="2">
    <source>
        <dbReference type="ARBA" id="ARBA00004496"/>
    </source>
</evidence>
<proteinExistence type="inferred from homology"/>
<keyword evidence="4" id="KW-0963">Cytoplasm</keyword>
<reference evidence="13 14" key="1">
    <citation type="submission" date="2019-07" db="EMBL/GenBank/DDBJ databases">
        <title>Genomic Encyclopedia of Archaeal and Bacterial Type Strains, Phase II (KMG-II): from individual species to whole genera.</title>
        <authorList>
            <person name="Goeker M."/>
        </authorList>
    </citation>
    <scope>NUCLEOTIDE SEQUENCE [LARGE SCALE GENOMIC DNA]</scope>
    <source>
        <strain evidence="13 14">ATCC BAA-1139</strain>
    </source>
</reference>
<evidence type="ECO:0000256" key="8">
    <source>
        <dbReference type="ARBA" id="ARBA00037071"/>
    </source>
</evidence>
<feature type="signal peptide" evidence="10">
    <location>
        <begin position="1"/>
        <end position="28"/>
    </location>
</feature>
<evidence type="ECO:0000256" key="5">
    <source>
        <dbReference type="ARBA" id="ARBA00023110"/>
    </source>
</evidence>
<dbReference type="PROSITE" id="PS51352">
    <property type="entry name" value="THIOREDOXIN_2"/>
    <property type="match status" value="1"/>
</dbReference>
<keyword evidence="5 9" id="KW-0697">Rotamase</keyword>
<evidence type="ECO:0000313" key="14">
    <source>
        <dbReference type="Proteomes" id="UP000319449"/>
    </source>
</evidence>
<comment type="subcellular location">
    <subcellularLocation>
        <location evidence="2">Cytoplasm</location>
    </subcellularLocation>
</comment>
<dbReference type="Pfam" id="PF13899">
    <property type="entry name" value="Thioredoxin_7"/>
    <property type="match status" value="1"/>
</dbReference>
<comment type="caution">
    <text evidence="13">The sequence shown here is derived from an EMBL/GenBank/DDBJ whole genome shotgun (WGS) entry which is preliminary data.</text>
</comment>
<dbReference type="InterPro" id="IPR013766">
    <property type="entry name" value="Thioredoxin_domain"/>
</dbReference>
<evidence type="ECO:0000256" key="3">
    <source>
        <dbReference type="ARBA" id="ARBA00006577"/>
    </source>
</evidence>
<evidence type="ECO:0000256" key="9">
    <source>
        <dbReference type="PROSITE-ProRule" id="PRU00277"/>
    </source>
</evidence>
<protein>
    <recommendedName>
        <fullName evidence="9">peptidylprolyl isomerase</fullName>
        <ecNumber evidence="9">5.2.1.8</ecNumber>
    </recommendedName>
</protein>
<feature type="domain" description="Thioredoxin" evidence="12">
    <location>
        <begin position="317"/>
        <end position="435"/>
    </location>
</feature>
<evidence type="ECO:0000256" key="10">
    <source>
        <dbReference type="SAM" id="SignalP"/>
    </source>
</evidence>
<comment type="similarity">
    <text evidence="3">Belongs to the FKBP-type PPIase family.</text>
</comment>
<dbReference type="GO" id="GO:0003755">
    <property type="term" value="F:peptidyl-prolyl cis-trans isomerase activity"/>
    <property type="evidence" value="ECO:0007669"/>
    <property type="project" value="UniProtKB-KW"/>
</dbReference>
<gene>
    <name evidence="13" type="ORF">JN12_03262</name>
</gene>
<comment type="function">
    <text evidence="8">Also involved in hydrogenase metallocenter assembly, probably by participating in the nickel insertion step. This function in hydrogenase biosynthesis requires chaperone activity and the presence of the metal-binding domain, but not PPIase activity.</text>
</comment>
<dbReference type="PANTHER" id="PTHR47861:SF3">
    <property type="entry name" value="FKBP-TYPE PEPTIDYL-PROLYL CIS-TRANS ISOMERASE SLYD"/>
    <property type="match status" value="1"/>
</dbReference>
<name>A0A562VFK9_9BACT</name>
<dbReference type="InterPro" id="IPR046357">
    <property type="entry name" value="PPIase_dom_sf"/>
</dbReference>
<evidence type="ECO:0000313" key="13">
    <source>
        <dbReference type="EMBL" id="TWJ16690.1"/>
    </source>
</evidence>
<keyword evidence="10" id="KW-0732">Signal</keyword>
<sequence>MAPFSSRIVITFMTTSLVVVGGYAAAVAAELPTTATPPSDQQTLSPTEQKAALEMLQKALDTATASGKSADIDADALLAAAREKAPATEAAGSVAAGDLVDVEYSASLEDGALFFTTREKVARDPATRKISWYNDPPRFSSEAVTAGKAAFLPGIGEAVTGMRVGEKKHLVLSPEQAFGQPDPKKVTKLPLSRTLSKTVSLGAEEYVKQFGGFPAVGREVPVTPYFPARVTAVGEKEVTLELLAENGKSYPEPYGTTTVSVAGDRITLALAPRIGAALPLRNGVGIITASDDSSFTVDMNNPLAGKKIVIDLELTGLTRAATLPAGDYPWQDKHDEALAQAKSAGKPAVLVLYADWCSFCKKLLGETMPDPRITSLRDRFAWVKVNSDKQAEYKQRYGQDGFPMIVLFRADGSIARKLDGFQEPAALRAALQGVL</sequence>
<dbReference type="EC" id="5.2.1.8" evidence="9"/>
<dbReference type="InterPro" id="IPR001179">
    <property type="entry name" value="PPIase_FKBP_dom"/>
</dbReference>
<evidence type="ECO:0000256" key="7">
    <source>
        <dbReference type="ARBA" id="ARBA00023235"/>
    </source>
</evidence>
<dbReference type="GO" id="GO:0005737">
    <property type="term" value="C:cytoplasm"/>
    <property type="evidence" value="ECO:0007669"/>
    <property type="project" value="UniProtKB-SubCell"/>
</dbReference>
<dbReference type="Gene3D" id="3.40.30.10">
    <property type="entry name" value="Glutaredoxin"/>
    <property type="match status" value="1"/>
</dbReference>
<organism evidence="13 14">
    <name type="scientific">Geobacter argillaceus</name>
    <dbReference type="NCBI Taxonomy" id="345631"/>
    <lineage>
        <taxon>Bacteria</taxon>
        <taxon>Pseudomonadati</taxon>
        <taxon>Thermodesulfobacteriota</taxon>
        <taxon>Desulfuromonadia</taxon>
        <taxon>Geobacterales</taxon>
        <taxon>Geobacteraceae</taxon>
        <taxon>Geobacter</taxon>
    </lineage>
</organism>
<evidence type="ECO:0000259" key="11">
    <source>
        <dbReference type="PROSITE" id="PS50059"/>
    </source>
</evidence>
<evidence type="ECO:0000256" key="6">
    <source>
        <dbReference type="ARBA" id="ARBA00023186"/>
    </source>
</evidence>
<comment type="catalytic activity">
    <reaction evidence="1 9">
        <text>[protein]-peptidylproline (omega=180) = [protein]-peptidylproline (omega=0)</text>
        <dbReference type="Rhea" id="RHEA:16237"/>
        <dbReference type="Rhea" id="RHEA-COMP:10747"/>
        <dbReference type="Rhea" id="RHEA-COMP:10748"/>
        <dbReference type="ChEBI" id="CHEBI:83833"/>
        <dbReference type="ChEBI" id="CHEBI:83834"/>
        <dbReference type="EC" id="5.2.1.8"/>
    </reaction>
</comment>
<dbReference type="EMBL" id="VLLN01000025">
    <property type="protein sequence ID" value="TWJ16690.1"/>
    <property type="molecule type" value="Genomic_DNA"/>
</dbReference>
<dbReference type="Pfam" id="PF00254">
    <property type="entry name" value="FKBP_C"/>
    <property type="match status" value="1"/>
</dbReference>
<dbReference type="CDD" id="cd02947">
    <property type="entry name" value="TRX_family"/>
    <property type="match status" value="1"/>
</dbReference>
<keyword evidence="6" id="KW-0143">Chaperone</keyword>
<evidence type="ECO:0000259" key="12">
    <source>
        <dbReference type="PROSITE" id="PS51352"/>
    </source>
</evidence>